<evidence type="ECO:0000313" key="5">
    <source>
        <dbReference type="EMBL" id="NYJ74037.1"/>
    </source>
</evidence>
<protein>
    <submittedName>
        <fullName evidence="5">DNA-binding protein HU-beta</fullName>
    </submittedName>
</protein>
<feature type="compositionally biased region" description="Basic residues" evidence="4">
    <location>
        <begin position="116"/>
        <end position="126"/>
    </location>
</feature>
<sequence length="171" mass="17510">MNKAELVSSLETRLGSKRAASDAVEGVFDIIIREVAAGRKVGITGFGTFEKISRAARTGRNPRTGETVRIKRTSVPKFKPGAAFKTGVADPKSIPKTGNAGGRAAAGTAGTATKTAAKKSTAKKSTAKASTTKASATKTAAKSTAAKKATPAKKTSTAAKKTTTTKRTAKR</sequence>
<evidence type="ECO:0000256" key="4">
    <source>
        <dbReference type="SAM" id="MobiDB-lite"/>
    </source>
</evidence>
<keyword evidence="2 5" id="KW-0238">DNA-binding</keyword>
<gene>
    <name evidence="5" type="ORF">HNR15_001000</name>
</gene>
<dbReference type="RefSeq" id="WP_179479662.1">
    <property type="nucleotide sequence ID" value="NZ_JACCFW010000001.1"/>
</dbReference>
<dbReference type="Proteomes" id="UP000571817">
    <property type="component" value="Unassembled WGS sequence"/>
</dbReference>
<keyword evidence="6" id="KW-1185">Reference proteome</keyword>
<reference evidence="5 6" key="1">
    <citation type="submission" date="2020-07" db="EMBL/GenBank/DDBJ databases">
        <title>Sequencing the genomes of 1000 actinobacteria strains.</title>
        <authorList>
            <person name="Klenk H.-P."/>
        </authorList>
    </citation>
    <scope>NUCLEOTIDE SEQUENCE [LARGE SCALE GENOMIC DNA]</scope>
    <source>
        <strain evidence="5 6">DSM 29531</strain>
    </source>
</reference>
<dbReference type="CDD" id="cd13831">
    <property type="entry name" value="HU"/>
    <property type="match status" value="1"/>
</dbReference>
<dbReference type="PANTHER" id="PTHR33175:SF3">
    <property type="entry name" value="DNA-BINDING PROTEIN HU-BETA"/>
    <property type="match status" value="1"/>
</dbReference>
<organism evidence="5 6">
    <name type="scientific">Allobranchiibius huperziae</name>
    <dbReference type="NCBI Taxonomy" id="1874116"/>
    <lineage>
        <taxon>Bacteria</taxon>
        <taxon>Bacillati</taxon>
        <taxon>Actinomycetota</taxon>
        <taxon>Actinomycetes</taxon>
        <taxon>Micrococcales</taxon>
        <taxon>Dermacoccaceae</taxon>
        <taxon>Allobranchiibius</taxon>
    </lineage>
</organism>
<dbReference type="GO" id="GO:0030527">
    <property type="term" value="F:structural constituent of chromatin"/>
    <property type="evidence" value="ECO:0007669"/>
    <property type="project" value="InterPro"/>
</dbReference>
<dbReference type="InterPro" id="IPR020816">
    <property type="entry name" value="Histone-like_DNA-bd_CS"/>
</dbReference>
<accession>A0A853DBQ9</accession>
<dbReference type="GO" id="GO:0003677">
    <property type="term" value="F:DNA binding"/>
    <property type="evidence" value="ECO:0007669"/>
    <property type="project" value="UniProtKB-KW"/>
</dbReference>
<evidence type="ECO:0000256" key="2">
    <source>
        <dbReference type="ARBA" id="ARBA00023125"/>
    </source>
</evidence>
<feature type="region of interest" description="Disordered" evidence="4">
    <location>
        <begin position="56"/>
        <end position="171"/>
    </location>
</feature>
<evidence type="ECO:0000256" key="1">
    <source>
        <dbReference type="ARBA" id="ARBA00023067"/>
    </source>
</evidence>
<dbReference type="InterPro" id="IPR010992">
    <property type="entry name" value="IHF-like_DNA-bd_dom_sf"/>
</dbReference>
<feature type="compositionally biased region" description="Low complexity" evidence="4">
    <location>
        <begin position="127"/>
        <end position="162"/>
    </location>
</feature>
<dbReference type="AlphaFoldDB" id="A0A853DBQ9"/>
<dbReference type="SUPFAM" id="SSF47729">
    <property type="entry name" value="IHF-like DNA-binding proteins"/>
    <property type="match status" value="1"/>
</dbReference>
<dbReference type="PROSITE" id="PS00045">
    <property type="entry name" value="HISTONE_LIKE"/>
    <property type="match status" value="1"/>
</dbReference>
<dbReference type="GO" id="GO:0005829">
    <property type="term" value="C:cytosol"/>
    <property type="evidence" value="ECO:0007669"/>
    <property type="project" value="TreeGrafter"/>
</dbReference>
<proteinExistence type="inferred from homology"/>
<comment type="caution">
    <text evidence="5">The sequence shown here is derived from an EMBL/GenBank/DDBJ whole genome shotgun (WGS) entry which is preliminary data.</text>
</comment>
<dbReference type="InterPro" id="IPR000119">
    <property type="entry name" value="Hist_DNA-bd"/>
</dbReference>
<dbReference type="SMART" id="SM00411">
    <property type="entry name" value="BHL"/>
    <property type="match status" value="1"/>
</dbReference>
<dbReference type="GO" id="GO:0030261">
    <property type="term" value="P:chromosome condensation"/>
    <property type="evidence" value="ECO:0007669"/>
    <property type="project" value="UniProtKB-KW"/>
</dbReference>
<dbReference type="Pfam" id="PF00216">
    <property type="entry name" value="Bac_DNA_binding"/>
    <property type="match status" value="1"/>
</dbReference>
<evidence type="ECO:0000256" key="3">
    <source>
        <dbReference type="RuleBase" id="RU003939"/>
    </source>
</evidence>
<dbReference type="Gene3D" id="4.10.520.10">
    <property type="entry name" value="IHF-like DNA-binding proteins"/>
    <property type="match status" value="1"/>
</dbReference>
<dbReference type="PANTHER" id="PTHR33175">
    <property type="entry name" value="DNA-BINDING PROTEIN HU"/>
    <property type="match status" value="1"/>
</dbReference>
<name>A0A853DBQ9_9MICO</name>
<dbReference type="EMBL" id="JACCFW010000001">
    <property type="protein sequence ID" value="NYJ74037.1"/>
    <property type="molecule type" value="Genomic_DNA"/>
</dbReference>
<feature type="compositionally biased region" description="Low complexity" evidence="4">
    <location>
        <begin position="96"/>
        <end position="115"/>
    </location>
</feature>
<evidence type="ECO:0000313" key="6">
    <source>
        <dbReference type="Proteomes" id="UP000571817"/>
    </source>
</evidence>
<keyword evidence="1" id="KW-0226">DNA condensation</keyword>
<dbReference type="PRINTS" id="PR01727">
    <property type="entry name" value="DNABINDINGHU"/>
</dbReference>
<comment type="similarity">
    <text evidence="3">Belongs to the bacterial histone-like protein family.</text>
</comment>